<feature type="compositionally biased region" description="Basic and acidic residues" evidence="5">
    <location>
        <begin position="51"/>
        <end position="60"/>
    </location>
</feature>
<keyword evidence="3" id="KW-0346">Stress response</keyword>
<keyword evidence="2 3" id="KW-0143">Chaperone</keyword>
<dbReference type="PANTHER" id="PTHR21237">
    <property type="entry name" value="GRPE PROTEIN"/>
    <property type="match status" value="1"/>
</dbReference>
<dbReference type="eggNOG" id="COG0576">
    <property type="taxonomic scope" value="Bacteria"/>
</dbReference>
<dbReference type="Gene3D" id="3.90.20.20">
    <property type="match status" value="1"/>
</dbReference>
<dbReference type="PANTHER" id="PTHR21237:SF23">
    <property type="entry name" value="GRPE PROTEIN HOMOLOG, MITOCHONDRIAL"/>
    <property type="match status" value="1"/>
</dbReference>
<dbReference type="Proteomes" id="UP000004095">
    <property type="component" value="Unassembled WGS sequence"/>
</dbReference>
<evidence type="ECO:0000256" key="5">
    <source>
        <dbReference type="SAM" id="MobiDB-lite"/>
    </source>
</evidence>
<dbReference type="OrthoDB" id="9812586at2"/>
<name>A1ZL21_MICM2</name>
<organism evidence="6 7">
    <name type="scientific">Microscilla marina ATCC 23134</name>
    <dbReference type="NCBI Taxonomy" id="313606"/>
    <lineage>
        <taxon>Bacteria</taxon>
        <taxon>Pseudomonadati</taxon>
        <taxon>Bacteroidota</taxon>
        <taxon>Cytophagia</taxon>
        <taxon>Cytophagales</taxon>
        <taxon>Microscillaceae</taxon>
        <taxon>Microscilla</taxon>
    </lineage>
</organism>
<dbReference type="EMBL" id="AAWS01000013">
    <property type="protein sequence ID" value="EAY28987.1"/>
    <property type="molecule type" value="Genomic_DNA"/>
</dbReference>
<evidence type="ECO:0000256" key="1">
    <source>
        <dbReference type="ARBA" id="ARBA00009054"/>
    </source>
</evidence>
<dbReference type="InterPro" id="IPR000740">
    <property type="entry name" value="GrpE"/>
</dbReference>
<comment type="caution">
    <text evidence="6">The sequence shown here is derived from an EMBL/GenBank/DDBJ whole genome shotgun (WGS) entry which is preliminary data.</text>
</comment>
<proteinExistence type="inferred from homology"/>
<evidence type="ECO:0000313" key="6">
    <source>
        <dbReference type="EMBL" id="EAY28987.1"/>
    </source>
</evidence>
<evidence type="ECO:0000256" key="4">
    <source>
        <dbReference type="RuleBase" id="RU004478"/>
    </source>
</evidence>
<dbReference type="GO" id="GO:0042803">
    <property type="term" value="F:protein homodimerization activity"/>
    <property type="evidence" value="ECO:0007669"/>
    <property type="project" value="InterPro"/>
</dbReference>
<comment type="subcellular location">
    <subcellularLocation>
        <location evidence="3">Cytoplasm</location>
    </subcellularLocation>
</comment>
<keyword evidence="3" id="KW-0963">Cytoplasm</keyword>
<accession>A1ZL21</accession>
<dbReference type="HAMAP" id="MF_01151">
    <property type="entry name" value="GrpE"/>
    <property type="match status" value="1"/>
</dbReference>
<dbReference type="RefSeq" id="WP_002697186.1">
    <property type="nucleotide sequence ID" value="NZ_AAWS01000013.1"/>
</dbReference>
<keyword evidence="7" id="KW-1185">Reference proteome</keyword>
<evidence type="ECO:0000256" key="3">
    <source>
        <dbReference type="HAMAP-Rule" id="MF_01151"/>
    </source>
</evidence>
<protein>
    <recommendedName>
        <fullName evidence="3">Protein GrpE</fullName>
    </recommendedName>
    <alternativeName>
        <fullName evidence="3">HSP-70 cofactor</fullName>
    </alternativeName>
</protein>
<dbReference type="GO" id="GO:0051087">
    <property type="term" value="F:protein-folding chaperone binding"/>
    <property type="evidence" value="ECO:0007669"/>
    <property type="project" value="InterPro"/>
</dbReference>
<dbReference type="GO" id="GO:0005737">
    <property type="term" value="C:cytoplasm"/>
    <property type="evidence" value="ECO:0007669"/>
    <property type="project" value="UniProtKB-SubCell"/>
</dbReference>
<dbReference type="GO" id="GO:0000774">
    <property type="term" value="F:adenyl-nucleotide exchange factor activity"/>
    <property type="evidence" value="ECO:0007669"/>
    <property type="project" value="InterPro"/>
</dbReference>
<dbReference type="Pfam" id="PF01025">
    <property type="entry name" value="GrpE"/>
    <property type="match status" value="1"/>
</dbReference>
<dbReference type="CDD" id="cd00446">
    <property type="entry name" value="GrpE"/>
    <property type="match status" value="1"/>
</dbReference>
<feature type="compositionally biased region" description="Polar residues" evidence="5">
    <location>
        <begin position="37"/>
        <end position="50"/>
    </location>
</feature>
<dbReference type="GO" id="GO:0051082">
    <property type="term" value="F:unfolded protein binding"/>
    <property type="evidence" value="ECO:0007669"/>
    <property type="project" value="TreeGrafter"/>
</dbReference>
<feature type="compositionally biased region" description="Polar residues" evidence="5">
    <location>
        <begin position="12"/>
        <end position="21"/>
    </location>
</feature>
<evidence type="ECO:0000256" key="2">
    <source>
        <dbReference type="ARBA" id="ARBA00023186"/>
    </source>
</evidence>
<dbReference type="SUPFAM" id="SSF51064">
    <property type="entry name" value="Head domain of nucleotide exchange factor GrpE"/>
    <property type="match status" value="1"/>
</dbReference>
<feature type="compositionally biased region" description="Low complexity" evidence="5">
    <location>
        <begin position="23"/>
        <end position="33"/>
    </location>
</feature>
<feature type="compositionally biased region" description="Basic and acidic residues" evidence="5">
    <location>
        <begin position="1"/>
        <end position="11"/>
    </location>
</feature>
<sequence length="201" mass="22581">MTHNSESEKEPATTNQNGENLTEQEAQANATEETSADASETNTEASAQPQEDTHAKLEAEVQEAKDKYVRLYADFENFRRRTAKEKIEQIKLANEGLLKDLLPILDDFERALKAFEEAEDKEAIKEGVKLIQDKFGKTLLNKGLKPMESTIGKVFDVEEHESIAQVPAPSDDQKGKVIDEIERGYYLHDKVVRFAKVVVGS</sequence>
<comment type="function">
    <text evidence="3">Participates actively in the response to hyperosmotic and heat shock by preventing the aggregation of stress-denatured proteins, in association with DnaK and GrpE. It is the nucleotide exchange factor for DnaK and may function as a thermosensor. Unfolded proteins bind initially to DnaJ; upon interaction with the DnaJ-bound protein, DnaK hydrolyzes its bound ATP, resulting in the formation of a stable complex. GrpE releases ADP from DnaK; ATP binding to DnaK triggers the release of the substrate protein, thus completing the reaction cycle. Several rounds of ATP-dependent interactions between DnaJ, DnaK and GrpE are required for fully efficient folding.</text>
</comment>
<reference evidence="6 7" key="1">
    <citation type="submission" date="2007-01" db="EMBL/GenBank/DDBJ databases">
        <authorList>
            <person name="Haygood M."/>
            <person name="Podell S."/>
            <person name="Anderson C."/>
            <person name="Hopkinson B."/>
            <person name="Roe K."/>
            <person name="Barbeau K."/>
            <person name="Gaasterland T."/>
            <person name="Ferriera S."/>
            <person name="Johnson J."/>
            <person name="Kravitz S."/>
            <person name="Beeson K."/>
            <person name="Sutton G."/>
            <person name="Rogers Y.-H."/>
            <person name="Friedman R."/>
            <person name="Frazier M."/>
            <person name="Venter J.C."/>
        </authorList>
    </citation>
    <scope>NUCLEOTIDE SEQUENCE [LARGE SCALE GENOMIC DNA]</scope>
    <source>
        <strain evidence="6 7">ATCC 23134</strain>
    </source>
</reference>
<dbReference type="AlphaFoldDB" id="A1ZL21"/>
<dbReference type="SUPFAM" id="SSF58014">
    <property type="entry name" value="Coiled-coil domain of nucleotide exchange factor GrpE"/>
    <property type="match status" value="1"/>
</dbReference>
<dbReference type="InterPro" id="IPR013805">
    <property type="entry name" value="GrpE_CC"/>
</dbReference>
<comment type="subunit">
    <text evidence="3">Homodimer.</text>
</comment>
<dbReference type="InterPro" id="IPR009012">
    <property type="entry name" value="GrpE_head"/>
</dbReference>
<feature type="region of interest" description="Disordered" evidence="5">
    <location>
        <begin position="1"/>
        <end position="60"/>
    </location>
</feature>
<dbReference type="Gene3D" id="2.30.22.10">
    <property type="entry name" value="Head domain of nucleotide exchange factor GrpE"/>
    <property type="match status" value="1"/>
</dbReference>
<gene>
    <name evidence="3" type="primary">grpE</name>
    <name evidence="6" type="ORF">M23134_00141</name>
</gene>
<evidence type="ECO:0000313" key="7">
    <source>
        <dbReference type="Proteomes" id="UP000004095"/>
    </source>
</evidence>
<comment type="similarity">
    <text evidence="1 3 4">Belongs to the GrpE family.</text>
</comment>
<dbReference type="GO" id="GO:0006457">
    <property type="term" value="P:protein folding"/>
    <property type="evidence" value="ECO:0007669"/>
    <property type="project" value="InterPro"/>
</dbReference>
<dbReference type="PRINTS" id="PR00773">
    <property type="entry name" value="GRPEPROTEIN"/>
</dbReference>